<keyword evidence="3" id="KW-0597">Phosphoprotein</keyword>
<dbReference type="InterPro" id="IPR009081">
    <property type="entry name" value="PP-bd_ACP"/>
</dbReference>
<dbReference type="SUPFAM" id="SSF47336">
    <property type="entry name" value="ACP-like"/>
    <property type="match status" value="1"/>
</dbReference>
<gene>
    <name evidence="5" type="ORF">SAMN05660226_01890</name>
</gene>
<dbReference type="SMART" id="SM00823">
    <property type="entry name" value="PKS_PP"/>
    <property type="match status" value="1"/>
</dbReference>
<dbReference type="InterPro" id="IPR006162">
    <property type="entry name" value="Ppantetheine_attach_site"/>
</dbReference>
<protein>
    <submittedName>
        <fullName evidence="5">Amino acid adenylation domain-containing protein</fullName>
    </submittedName>
</protein>
<dbReference type="InterPro" id="IPR023213">
    <property type="entry name" value="CAT-like_dom_sf"/>
</dbReference>
<dbReference type="FunFam" id="3.40.50.980:FF:000001">
    <property type="entry name" value="Non-ribosomal peptide synthetase"/>
    <property type="match status" value="1"/>
</dbReference>
<dbReference type="CDD" id="cd05930">
    <property type="entry name" value="A_NRPS"/>
    <property type="match status" value="1"/>
</dbReference>
<evidence type="ECO:0000313" key="6">
    <source>
        <dbReference type="Proteomes" id="UP000190541"/>
    </source>
</evidence>
<dbReference type="Gene3D" id="3.30.300.30">
    <property type="match status" value="1"/>
</dbReference>
<dbReference type="Pfam" id="PF00550">
    <property type="entry name" value="PP-binding"/>
    <property type="match status" value="1"/>
</dbReference>
<dbReference type="Pfam" id="PF13193">
    <property type="entry name" value="AMP-binding_C"/>
    <property type="match status" value="1"/>
</dbReference>
<dbReference type="CDD" id="cd19531">
    <property type="entry name" value="LCL_NRPS-like"/>
    <property type="match status" value="1"/>
</dbReference>
<dbReference type="InterPro" id="IPR029058">
    <property type="entry name" value="AB_hydrolase_fold"/>
</dbReference>
<evidence type="ECO:0000256" key="1">
    <source>
        <dbReference type="ARBA" id="ARBA00001957"/>
    </source>
</evidence>
<dbReference type="OrthoDB" id="4317020at2"/>
<proteinExistence type="predicted"/>
<dbReference type="Proteomes" id="UP000190541">
    <property type="component" value="Unassembled WGS sequence"/>
</dbReference>
<dbReference type="GO" id="GO:0043041">
    <property type="term" value="P:amino acid activation for nonribosomal peptide biosynthetic process"/>
    <property type="evidence" value="ECO:0007669"/>
    <property type="project" value="TreeGrafter"/>
</dbReference>
<sequence>MNSTTNLQLIPVAYDPFSGGEIEKIISPIEPQQEIWLSCMIGGDEANRAYNESVSIRFSGVLDITALSDAMRTVIQRHEALRCSFSRDGRSIYIYMKGKSNFIVKDLRSLPLDIQKKQLDKYHETDAKTPFDLEEGPLVRTTLFQLSDTEHLFTLTAHHIICDGWSLGTIFEDLSRFYSAAVQGTIPQATEWTTMSTYAEEIRSFVDSADYIQTTRYWLDKYKGGIPQLALPLDFPRPKMRTYKSRRDDYRIDKEFAAKIKELGAKVGSSFVITLLTAYEVFIHRLTGQDDIVIGLPAAGQSATGHFSLVGHCVNLLPIRSKIDGQVSFLDHLKRRKSAILDDLDHQQISFGTLLQKLNVKRDPSQIPLVSVVFNIDMGMNSNVSFYGTTHRLISNPREYETFDIFLNVSGSEEALTLEWSYNTQLFKPTTIAAMMRQFTDLLNTVIAQPSVKLMDISINQDAEADISRHTTEVAYPKDKPFTAYITEIAAATPDKTAIKFKNKAISYRELEERSNQLANYLVAKGVTTGAIIGVALDRSIDMVIALLGVVKSGAAYIPLDPNYPVNRIEFMLHDSAAKFLLTESKYSRLFDSQAKELLYDELLTDLGAYPSETPQRLIQGDNLVYVLYTSGSTGNPKGVQIEHHSLSNLLLSVQQEPGIHTNDTLLGVTTISFDIAGVELYLPLIAGATLLLADAETARDGKQLLHLATKEHATIIQATPATWRMMLESGWTAKLPIKAICCGEAFPKDLAYKLLEKCQSVWNMYGPTETTIFSTGKELTKDSIDQITIGKPIANTRVYVLNEAYRPLGVGQEGQLFIAGSGVARGYVNRPALTAEKFVADIMEPDTKMYATGDLGILLDNGEYLCLGRIDHQVKIRGHRIELGEIEHHLSTLDGIKNAVVMAREDAPGNQRLVAYLIIERTKISREDVKIWREALSTKLPNYMLPNDWVAIDAFPLTANGKIDRKALPKPSTSSAVEGARHESALTTNEQKVFDIWAAVFKTTDIRKDDDFFELGGHSLLAVEVITRIEKQLGKRLPLASLFNSPTIEKLALLLDDEETLQWNLLVPIKPEGKKPPLYIVHGAGMNVLAFQPLSNHLDPDQPVYGLQAKGLDGVTAPAETVQEIAKDYVDEICKHYPSGPYAIAGYSAGGTIAIEMAKQLKDAGQEVLFVGLIDSYPHNVSNDYKTVWNRGLGHFLKFIYMKAMHVLVYLFKYPKTYLRDRYNYIRGFIYNIFKRFFPDTELIDTEPAHIKAIQCVHERAMRHYHIPYYDGAVWLFRTTVKTTYFLNYRTNAWDTKLFNRFSVVNIDGEHSEIFKPAFVKILGKRLQAELNHAKTMQEASTDRCVGEA</sequence>
<keyword evidence="6" id="KW-1185">Reference proteome</keyword>
<dbReference type="InterPro" id="IPR001031">
    <property type="entry name" value="Thioesterase"/>
</dbReference>
<dbReference type="InterPro" id="IPR020845">
    <property type="entry name" value="AMP-binding_CS"/>
</dbReference>
<dbReference type="Gene3D" id="2.30.38.10">
    <property type="entry name" value="Luciferase, Domain 3"/>
    <property type="match status" value="1"/>
</dbReference>
<dbReference type="Gene3D" id="3.40.50.980">
    <property type="match status" value="2"/>
</dbReference>
<dbReference type="Gene3D" id="1.10.1200.10">
    <property type="entry name" value="ACP-like"/>
    <property type="match status" value="1"/>
</dbReference>
<dbReference type="Gene3D" id="3.40.50.1820">
    <property type="entry name" value="alpha/beta hydrolase"/>
    <property type="match status" value="1"/>
</dbReference>
<dbReference type="PROSITE" id="PS50075">
    <property type="entry name" value="CARRIER"/>
    <property type="match status" value="1"/>
</dbReference>
<dbReference type="GO" id="GO:0003824">
    <property type="term" value="F:catalytic activity"/>
    <property type="evidence" value="ECO:0007669"/>
    <property type="project" value="InterPro"/>
</dbReference>
<dbReference type="SUPFAM" id="SSF56801">
    <property type="entry name" value="Acetyl-CoA synthetase-like"/>
    <property type="match status" value="1"/>
</dbReference>
<reference evidence="5 6" key="1">
    <citation type="submission" date="2017-02" db="EMBL/GenBank/DDBJ databases">
        <authorList>
            <person name="Peterson S.W."/>
        </authorList>
    </citation>
    <scope>NUCLEOTIDE SEQUENCE [LARGE SCALE GENOMIC DNA]</scope>
    <source>
        <strain evidence="5 6">DSM 22899</strain>
    </source>
</reference>
<dbReference type="Pfam" id="PF00668">
    <property type="entry name" value="Condensation"/>
    <property type="match status" value="1"/>
</dbReference>
<dbReference type="EMBL" id="FUYS01000004">
    <property type="protein sequence ID" value="SKB54911.1"/>
    <property type="molecule type" value="Genomic_DNA"/>
</dbReference>
<dbReference type="InterPro" id="IPR001242">
    <property type="entry name" value="Condensation_dom"/>
</dbReference>
<comment type="cofactor">
    <cofactor evidence="1">
        <name>pantetheine 4'-phosphate</name>
        <dbReference type="ChEBI" id="CHEBI:47942"/>
    </cofactor>
</comment>
<name>A0A1T5C688_9SPHI</name>
<dbReference type="PANTHER" id="PTHR45527">
    <property type="entry name" value="NONRIBOSOMAL PEPTIDE SYNTHETASE"/>
    <property type="match status" value="1"/>
</dbReference>
<dbReference type="PANTHER" id="PTHR45527:SF1">
    <property type="entry name" value="FATTY ACID SYNTHASE"/>
    <property type="match status" value="1"/>
</dbReference>
<evidence type="ECO:0000313" key="5">
    <source>
        <dbReference type="EMBL" id="SKB54911.1"/>
    </source>
</evidence>
<dbReference type="RefSeq" id="WP_079716602.1">
    <property type="nucleotide sequence ID" value="NZ_FUYS01000004.1"/>
</dbReference>
<dbReference type="SUPFAM" id="SSF52777">
    <property type="entry name" value="CoA-dependent acyltransferases"/>
    <property type="match status" value="2"/>
</dbReference>
<dbReference type="GO" id="GO:0031177">
    <property type="term" value="F:phosphopantetheine binding"/>
    <property type="evidence" value="ECO:0007669"/>
    <property type="project" value="InterPro"/>
</dbReference>
<dbReference type="InterPro" id="IPR036736">
    <property type="entry name" value="ACP-like_sf"/>
</dbReference>
<dbReference type="STRING" id="623280.SAMN05660226_01890"/>
<dbReference type="PROSITE" id="PS00012">
    <property type="entry name" value="PHOSPHOPANTETHEINE"/>
    <property type="match status" value="1"/>
</dbReference>
<dbReference type="SUPFAM" id="SSF53474">
    <property type="entry name" value="alpha/beta-Hydrolases"/>
    <property type="match status" value="1"/>
</dbReference>
<evidence type="ECO:0000256" key="3">
    <source>
        <dbReference type="ARBA" id="ARBA00022553"/>
    </source>
</evidence>
<dbReference type="NCBIfam" id="TIGR01733">
    <property type="entry name" value="AA-adenyl-dom"/>
    <property type="match status" value="1"/>
</dbReference>
<dbReference type="FunFam" id="3.40.50.12780:FF:000012">
    <property type="entry name" value="Non-ribosomal peptide synthetase"/>
    <property type="match status" value="1"/>
</dbReference>
<dbReference type="GO" id="GO:0005737">
    <property type="term" value="C:cytoplasm"/>
    <property type="evidence" value="ECO:0007669"/>
    <property type="project" value="TreeGrafter"/>
</dbReference>
<dbReference type="Pfam" id="PF00975">
    <property type="entry name" value="Thioesterase"/>
    <property type="match status" value="1"/>
</dbReference>
<dbReference type="InterPro" id="IPR000873">
    <property type="entry name" value="AMP-dep_synth/lig_dom"/>
</dbReference>
<dbReference type="InterPro" id="IPR045851">
    <property type="entry name" value="AMP-bd_C_sf"/>
</dbReference>
<evidence type="ECO:0000256" key="2">
    <source>
        <dbReference type="ARBA" id="ARBA00022450"/>
    </source>
</evidence>
<accession>A0A1T5C688</accession>
<dbReference type="FunFam" id="3.30.300.30:FF:000010">
    <property type="entry name" value="Enterobactin synthetase component F"/>
    <property type="match status" value="1"/>
</dbReference>
<dbReference type="GO" id="GO:0044550">
    <property type="term" value="P:secondary metabolite biosynthetic process"/>
    <property type="evidence" value="ECO:0007669"/>
    <property type="project" value="UniProtKB-ARBA"/>
</dbReference>
<dbReference type="Pfam" id="PF00501">
    <property type="entry name" value="AMP-binding"/>
    <property type="match status" value="1"/>
</dbReference>
<evidence type="ECO:0000259" key="4">
    <source>
        <dbReference type="PROSITE" id="PS50075"/>
    </source>
</evidence>
<dbReference type="InterPro" id="IPR010071">
    <property type="entry name" value="AA_adenyl_dom"/>
</dbReference>
<dbReference type="Gene3D" id="3.30.559.10">
    <property type="entry name" value="Chloramphenicol acetyltransferase-like domain"/>
    <property type="match status" value="1"/>
</dbReference>
<feature type="domain" description="Carrier" evidence="4">
    <location>
        <begin position="985"/>
        <end position="1060"/>
    </location>
</feature>
<dbReference type="InterPro" id="IPR020806">
    <property type="entry name" value="PKS_PP-bd"/>
</dbReference>
<dbReference type="PROSITE" id="PS00455">
    <property type="entry name" value="AMP_BINDING"/>
    <property type="match status" value="1"/>
</dbReference>
<dbReference type="Gene3D" id="3.30.559.30">
    <property type="entry name" value="Nonribosomal peptide synthetase, condensation domain"/>
    <property type="match status" value="1"/>
</dbReference>
<dbReference type="InterPro" id="IPR025110">
    <property type="entry name" value="AMP-bd_C"/>
</dbReference>
<keyword evidence="2" id="KW-0596">Phosphopantetheine</keyword>
<organism evidence="5 6">
    <name type="scientific">Parapedobacter luteus</name>
    <dbReference type="NCBI Taxonomy" id="623280"/>
    <lineage>
        <taxon>Bacteria</taxon>
        <taxon>Pseudomonadati</taxon>
        <taxon>Bacteroidota</taxon>
        <taxon>Sphingobacteriia</taxon>
        <taxon>Sphingobacteriales</taxon>
        <taxon>Sphingobacteriaceae</taxon>
        <taxon>Parapedobacter</taxon>
    </lineage>
</organism>